<dbReference type="Gene3D" id="3.40.50.12780">
    <property type="entry name" value="N-terminal domain of ligase-like"/>
    <property type="match status" value="1"/>
</dbReference>
<evidence type="ECO:0000313" key="4">
    <source>
        <dbReference type="Proteomes" id="UP000319769"/>
    </source>
</evidence>
<name>A0A5N0UXS2_9PSEU</name>
<dbReference type="AlphaFoldDB" id="A0A5N0UXS2"/>
<accession>A0A5N0UXS2</accession>
<dbReference type="SUPFAM" id="SSF56801">
    <property type="entry name" value="Acetyl-CoA synthetase-like"/>
    <property type="match status" value="1"/>
</dbReference>
<dbReference type="PANTHER" id="PTHR43767:SF1">
    <property type="entry name" value="NONRIBOSOMAL PEPTIDE SYNTHASE PES1 (EUROFUNG)-RELATED"/>
    <property type="match status" value="1"/>
</dbReference>
<keyword evidence="4" id="KW-1185">Reference proteome</keyword>
<proteinExistence type="predicted"/>
<comment type="caution">
    <text evidence="3">The sequence shown here is derived from an EMBL/GenBank/DDBJ whole genome shotgun (WGS) entry which is preliminary data.</text>
</comment>
<dbReference type="EMBL" id="VMNW02000042">
    <property type="protein sequence ID" value="KAA9157336.1"/>
    <property type="molecule type" value="Genomic_DNA"/>
</dbReference>
<dbReference type="PROSITE" id="PS00455">
    <property type="entry name" value="AMP_BINDING"/>
    <property type="match status" value="1"/>
</dbReference>
<organism evidence="3 4">
    <name type="scientific">Amycolatopsis acidicola</name>
    <dbReference type="NCBI Taxonomy" id="2596893"/>
    <lineage>
        <taxon>Bacteria</taxon>
        <taxon>Bacillati</taxon>
        <taxon>Actinomycetota</taxon>
        <taxon>Actinomycetes</taxon>
        <taxon>Pseudonocardiales</taxon>
        <taxon>Pseudonocardiaceae</taxon>
        <taxon>Amycolatopsis</taxon>
    </lineage>
</organism>
<dbReference type="InterPro" id="IPR042099">
    <property type="entry name" value="ANL_N_sf"/>
</dbReference>
<dbReference type="InterPro" id="IPR000873">
    <property type="entry name" value="AMP-dep_synth/lig_dom"/>
</dbReference>
<dbReference type="Pfam" id="PF13193">
    <property type="entry name" value="AMP-binding_C"/>
    <property type="match status" value="1"/>
</dbReference>
<protein>
    <submittedName>
        <fullName evidence="3">AMP-binding protein</fullName>
    </submittedName>
</protein>
<reference evidence="3" key="1">
    <citation type="submission" date="2019-09" db="EMBL/GenBank/DDBJ databases">
        <authorList>
            <person name="Teo W.F.A."/>
            <person name="Duangmal K."/>
        </authorList>
    </citation>
    <scope>NUCLEOTIDE SEQUENCE [LARGE SCALE GENOMIC DNA]</scope>
    <source>
        <strain evidence="3">K81G1</strain>
    </source>
</reference>
<gene>
    <name evidence="3" type="ORF">FPZ12_025545</name>
</gene>
<dbReference type="Pfam" id="PF00501">
    <property type="entry name" value="AMP-binding"/>
    <property type="match status" value="1"/>
</dbReference>
<dbReference type="GO" id="GO:0016878">
    <property type="term" value="F:acid-thiol ligase activity"/>
    <property type="evidence" value="ECO:0007669"/>
    <property type="project" value="UniProtKB-ARBA"/>
</dbReference>
<sequence>MSPVATMPELLRLRSLARPDDVFLEEAGGARWTNREFYEETLKVADALATLGVRRGDRVASMLDPGARAHSVWLGACWAGAVEAPLNVDYRGALLAHALNDSRAAVLVTTAEYAARLAVVADRLTALRTVVFVDEHVELPWETCLLDDLLRVAHPAERPAPAEYDPYAVVYTSGTTGPSKGVLTPWASLHLTVEATFPGDRPGEYPGGAIYSPWPVFHGLGKYALVVAAELGLRVVQRPRFSVSAFWDDIREHGCTHVHLMGFGALLLNRPGRPDDAANPLRRAVMLPLPVRFREFERRFGVRISTAWGMTEIGLPISTGDPVDPAACGRLLPGFEARLVDNHDYDVPDGQPGEFVIRSTRPWRLMTEYLGRPEATARAWRNGWLHTGDILRRDPNGQYYFVDRKADYLRSRGQNISSLEVEATVAAHPEVEACACIGVPSELGEDDVKVVVIRDDDSGLTEPELLAYLIEHLPRFMVPRYIEFTDGLPRTPTGKVRKAELRETPVTPGTWDREAAGIAVPR</sequence>
<dbReference type="InterPro" id="IPR050237">
    <property type="entry name" value="ATP-dep_AMP-bd_enzyme"/>
</dbReference>
<feature type="domain" description="AMP-dependent synthetase/ligase" evidence="1">
    <location>
        <begin position="18"/>
        <end position="369"/>
    </location>
</feature>
<dbReference type="PANTHER" id="PTHR43767">
    <property type="entry name" value="LONG-CHAIN-FATTY-ACID--COA LIGASE"/>
    <property type="match status" value="1"/>
</dbReference>
<evidence type="ECO:0000259" key="1">
    <source>
        <dbReference type="Pfam" id="PF00501"/>
    </source>
</evidence>
<dbReference type="InterPro" id="IPR025110">
    <property type="entry name" value="AMP-bd_C"/>
</dbReference>
<dbReference type="Proteomes" id="UP000319769">
    <property type="component" value="Unassembled WGS sequence"/>
</dbReference>
<evidence type="ECO:0000313" key="3">
    <source>
        <dbReference type="EMBL" id="KAA9157336.1"/>
    </source>
</evidence>
<evidence type="ECO:0000259" key="2">
    <source>
        <dbReference type="Pfam" id="PF13193"/>
    </source>
</evidence>
<dbReference type="InterPro" id="IPR045851">
    <property type="entry name" value="AMP-bd_C_sf"/>
</dbReference>
<dbReference type="RefSeq" id="WP_144748910.1">
    <property type="nucleotide sequence ID" value="NZ_VMNW02000042.1"/>
</dbReference>
<dbReference type="InterPro" id="IPR020845">
    <property type="entry name" value="AMP-binding_CS"/>
</dbReference>
<feature type="domain" description="AMP-binding enzyme C-terminal" evidence="2">
    <location>
        <begin position="420"/>
        <end position="495"/>
    </location>
</feature>
<dbReference type="Gene3D" id="3.30.300.30">
    <property type="match status" value="1"/>
</dbReference>
<dbReference type="OrthoDB" id="2579187at2"/>